<dbReference type="Gene3D" id="3.30.1140.40">
    <property type="entry name" value="Tctex-1"/>
    <property type="match status" value="1"/>
</dbReference>
<dbReference type="CDD" id="cd21451">
    <property type="entry name" value="DLC-like_TCTEX1D"/>
    <property type="match status" value="1"/>
</dbReference>
<reference evidence="3 4" key="1">
    <citation type="submission" date="2022-12" db="EMBL/GenBank/DDBJ databases">
        <title>Chromosome-level genome of Tegillarca granosa.</title>
        <authorList>
            <person name="Kim J."/>
        </authorList>
    </citation>
    <scope>NUCLEOTIDE SEQUENCE [LARGE SCALE GENOMIC DNA]</scope>
    <source>
        <strain evidence="3">Teg-2019</strain>
        <tissue evidence="3">Adductor muscle</tissue>
    </source>
</reference>
<evidence type="ECO:0000313" key="4">
    <source>
        <dbReference type="Proteomes" id="UP001217089"/>
    </source>
</evidence>
<feature type="compositionally biased region" description="Low complexity" evidence="2">
    <location>
        <begin position="48"/>
        <end position="58"/>
    </location>
</feature>
<keyword evidence="4" id="KW-1185">Reference proteome</keyword>
<dbReference type="Pfam" id="PF03645">
    <property type="entry name" value="Tctex-1"/>
    <property type="match status" value="1"/>
</dbReference>
<dbReference type="PANTHER" id="PTHR21255:SF65">
    <property type="entry name" value="TCTEX1 DOMAIN-CONTAINING PROTEIN 2"/>
    <property type="match status" value="1"/>
</dbReference>
<dbReference type="InterPro" id="IPR005334">
    <property type="entry name" value="Tctex-1-like"/>
</dbReference>
<sequence>MQRRLTIAGNDGPKPESPSKGLMATEPILRKTPKTGDRKQSVIQGVGSSLSKSSNLSKSGDRKISMIPSESSLGSRPSIAGLLASRRFSKRMFQKFHKEEATASSTVLPSIEQEPTYKMEPDKKFSSAEVEKVIKQVLYPTLNGMKYSPKLCCNIMKILSDDIKKRVKELGYPRYKIVCILTLGEIKDQCAAVTSRCTWDPKVDNYASHTFKSKYIWCTGTVYVQALINIKIIIVGLIELNQVSGLVDGIVESAHFIFVS</sequence>
<comment type="similarity">
    <text evidence="1">Belongs to the dynein light chain Tctex-type family.</text>
</comment>
<accession>A0ABQ9ESW1</accession>
<protein>
    <submittedName>
        <fullName evidence="3">Uncharacterized protein</fullName>
    </submittedName>
</protein>
<proteinExistence type="inferred from homology"/>
<name>A0ABQ9ESW1_TEGGR</name>
<comment type="caution">
    <text evidence="3">The sequence shown here is derived from an EMBL/GenBank/DDBJ whole genome shotgun (WGS) entry which is preliminary data.</text>
</comment>
<organism evidence="3 4">
    <name type="scientific">Tegillarca granosa</name>
    <name type="common">Malaysian cockle</name>
    <name type="synonym">Anadara granosa</name>
    <dbReference type="NCBI Taxonomy" id="220873"/>
    <lineage>
        <taxon>Eukaryota</taxon>
        <taxon>Metazoa</taxon>
        <taxon>Spiralia</taxon>
        <taxon>Lophotrochozoa</taxon>
        <taxon>Mollusca</taxon>
        <taxon>Bivalvia</taxon>
        <taxon>Autobranchia</taxon>
        <taxon>Pteriomorphia</taxon>
        <taxon>Arcoida</taxon>
        <taxon>Arcoidea</taxon>
        <taxon>Arcidae</taxon>
        <taxon>Tegillarca</taxon>
    </lineage>
</organism>
<feature type="region of interest" description="Disordered" evidence="2">
    <location>
        <begin position="1"/>
        <end position="71"/>
    </location>
</feature>
<dbReference type="PANTHER" id="PTHR21255">
    <property type="entry name" value="T-COMPLEX-ASSOCIATED-TESTIS-EXPRESSED 1/ DYNEIN LIGHT CHAIN"/>
    <property type="match status" value="1"/>
</dbReference>
<dbReference type="EMBL" id="JARBDR010000813">
    <property type="protein sequence ID" value="KAJ8306373.1"/>
    <property type="molecule type" value="Genomic_DNA"/>
</dbReference>
<evidence type="ECO:0000313" key="3">
    <source>
        <dbReference type="EMBL" id="KAJ8306373.1"/>
    </source>
</evidence>
<evidence type="ECO:0000256" key="1">
    <source>
        <dbReference type="ARBA" id="ARBA00005361"/>
    </source>
</evidence>
<evidence type="ECO:0000256" key="2">
    <source>
        <dbReference type="SAM" id="MobiDB-lite"/>
    </source>
</evidence>
<dbReference type="Proteomes" id="UP001217089">
    <property type="component" value="Unassembled WGS sequence"/>
</dbReference>
<dbReference type="InterPro" id="IPR038586">
    <property type="entry name" value="Tctex-1-like_sf"/>
</dbReference>
<gene>
    <name evidence="3" type="ORF">KUTeg_016918</name>
</gene>